<sequence>MSQESKVDETKFVFRAPRVGFYTVKIHANSLEPSDANTNLTEIVEYLVEVREPAPDAAPLPPCSDMVWRQVQETLFESGH</sequence>
<comment type="caution">
    <text evidence="2">The sequence shown here is derived from an EMBL/GenBank/DDBJ whole genome shotgun (WGS) entry which is preliminary data.</text>
</comment>
<dbReference type="InterPro" id="IPR056564">
    <property type="entry name" value="Ig-like_KY"/>
</dbReference>
<dbReference type="Proteomes" id="UP000828390">
    <property type="component" value="Unassembled WGS sequence"/>
</dbReference>
<organism evidence="2 3">
    <name type="scientific">Dreissena polymorpha</name>
    <name type="common">Zebra mussel</name>
    <name type="synonym">Mytilus polymorpha</name>
    <dbReference type="NCBI Taxonomy" id="45954"/>
    <lineage>
        <taxon>Eukaryota</taxon>
        <taxon>Metazoa</taxon>
        <taxon>Spiralia</taxon>
        <taxon>Lophotrochozoa</taxon>
        <taxon>Mollusca</taxon>
        <taxon>Bivalvia</taxon>
        <taxon>Autobranchia</taxon>
        <taxon>Heteroconchia</taxon>
        <taxon>Euheterodonta</taxon>
        <taxon>Imparidentia</taxon>
        <taxon>Neoheterodontei</taxon>
        <taxon>Myida</taxon>
        <taxon>Dreissenoidea</taxon>
        <taxon>Dreissenidae</taxon>
        <taxon>Dreissena</taxon>
    </lineage>
</organism>
<dbReference type="EMBL" id="JAIWYP010000015">
    <property type="protein sequence ID" value="KAH3705558.1"/>
    <property type="molecule type" value="Genomic_DNA"/>
</dbReference>
<dbReference type="AlphaFoldDB" id="A0A9D4BRX5"/>
<gene>
    <name evidence="2" type="ORF">DPMN_080635</name>
</gene>
<protein>
    <recommendedName>
        <fullName evidence="1">KY-like immunoglobulin-like domain-containing protein</fullName>
    </recommendedName>
</protein>
<feature type="domain" description="KY-like immunoglobulin-like" evidence="1">
    <location>
        <begin position="3"/>
        <end position="61"/>
    </location>
</feature>
<keyword evidence="3" id="KW-1185">Reference proteome</keyword>
<reference evidence="2" key="1">
    <citation type="journal article" date="2019" name="bioRxiv">
        <title>The Genome of the Zebra Mussel, Dreissena polymorpha: A Resource for Invasive Species Research.</title>
        <authorList>
            <person name="McCartney M.A."/>
            <person name="Auch B."/>
            <person name="Kono T."/>
            <person name="Mallez S."/>
            <person name="Zhang Y."/>
            <person name="Obille A."/>
            <person name="Becker A."/>
            <person name="Abrahante J.E."/>
            <person name="Garbe J."/>
            <person name="Badalamenti J.P."/>
            <person name="Herman A."/>
            <person name="Mangelson H."/>
            <person name="Liachko I."/>
            <person name="Sullivan S."/>
            <person name="Sone E.D."/>
            <person name="Koren S."/>
            <person name="Silverstein K.A.T."/>
            <person name="Beckman K.B."/>
            <person name="Gohl D.M."/>
        </authorList>
    </citation>
    <scope>NUCLEOTIDE SEQUENCE</scope>
    <source>
        <strain evidence="2">Duluth1</strain>
        <tissue evidence="2">Whole animal</tissue>
    </source>
</reference>
<proteinExistence type="predicted"/>
<evidence type="ECO:0000313" key="3">
    <source>
        <dbReference type="Proteomes" id="UP000828390"/>
    </source>
</evidence>
<dbReference type="Pfam" id="PF23265">
    <property type="entry name" value="Ig-like_KY"/>
    <property type="match status" value="1"/>
</dbReference>
<evidence type="ECO:0000313" key="2">
    <source>
        <dbReference type="EMBL" id="KAH3705558.1"/>
    </source>
</evidence>
<name>A0A9D4BRX5_DREPO</name>
<evidence type="ECO:0000259" key="1">
    <source>
        <dbReference type="Pfam" id="PF23265"/>
    </source>
</evidence>
<reference evidence="2" key="2">
    <citation type="submission" date="2020-11" db="EMBL/GenBank/DDBJ databases">
        <authorList>
            <person name="McCartney M.A."/>
            <person name="Auch B."/>
            <person name="Kono T."/>
            <person name="Mallez S."/>
            <person name="Becker A."/>
            <person name="Gohl D.M."/>
            <person name="Silverstein K.A.T."/>
            <person name="Koren S."/>
            <person name="Bechman K.B."/>
            <person name="Herman A."/>
            <person name="Abrahante J.E."/>
            <person name="Garbe J."/>
        </authorList>
    </citation>
    <scope>NUCLEOTIDE SEQUENCE</scope>
    <source>
        <strain evidence="2">Duluth1</strain>
        <tissue evidence="2">Whole animal</tissue>
    </source>
</reference>
<accession>A0A9D4BRX5</accession>